<dbReference type="Proteomes" id="UP000789375">
    <property type="component" value="Unassembled WGS sequence"/>
</dbReference>
<name>A0A9N9CFD0_FUNMO</name>
<proteinExistence type="predicted"/>
<dbReference type="AlphaFoldDB" id="A0A9N9CFD0"/>
<evidence type="ECO:0000313" key="2">
    <source>
        <dbReference type="Proteomes" id="UP000789375"/>
    </source>
</evidence>
<protein>
    <submittedName>
        <fullName evidence="1">13475_t:CDS:1</fullName>
    </submittedName>
</protein>
<gene>
    <name evidence="1" type="ORF">FMOSSE_LOCUS8887</name>
</gene>
<feature type="non-terminal residue" evidence="1">
    <location>
        <position position="56"/>
    </location>
</feature>
<keyword evidence="2" id="KW-1185">Reference proteome</keyword>
<dbReference type="EMBL" id="CAJVPP010002432">
    <property type="protein sequence ID" value="CAG8599803.1"/>
    <property type="molecule type" value="Genomic_DNA"/>
</dbReference>
<sequence>IGYPGCGKAFTVERTTNRRIPENFMMKNLFFINRHFRITLTTFRTIMTRLDIKPLP</sequence>
<accession>A0A9N9CFD0</accession>
<comment type="caution">
    <text evidence="1">The sequence shown here is derived from an EMBL/GenBank/DDBJ whole genome shotgun (WGS) entry which is preliminary data.</text>
</comment>
<organism evidence="1 2">
    <name type="scientific">Funneliformis mosseae</name>
    <name type="common">Endomycorrhizal fungus</name>
    <name type="synonym">Glomus mosseae</name>
    <dbReference type="NCBI Taxonomy" id="27381"/>
    <lineage>
        <taxon>Eukaryota</taxon>
        <taxon>Fungi</taxon>
        <taxon>Fungi incertae sedis</taxon>
        <taxon>Mucoromycota</taxon>
        <taxon>Glomeromycotina</taxon>
        <taxon>Glomeromycetes</taxon>
        <taxon>Glomerales</taxon>
        <taxon>Glomeraceae</taxon>
        <taxon>Funneliformis</taxon>
    </lineage>
</organism>
<evidence type="ECO:0000313" key="1">
    <source>
        <dbReference type="EMBL" id="CAG8599803.1"/>
    </source>
</evidence>
<reference evidence="1" key="1">
    <citation type="submission" date="2021-06" db="EMBL/GenBank/DDBJ databases">
        <authorList>
            <person name="Kallberg Y."/>
            <person name="Tangrot J."/>
            <person name="Rosling A."/>
        </authorList>
    </citation>
    <scope>NUCLEOTIDE SEQUENCE</scope>
    <source>
        <strain evidence="1">87-6 pot B 2015</strain>
    </source>
</reference>